<name>A0ABS4GA80_9FIRM</name>
<proteinExistence type="predicted"/>
<accession>A0ABS4GA80</accession>
<dbReference type="Proteomes" id="UP001519342">
    <property type="component" value="Unassembled WGS sequence"/>
</dbReference>
<organism evidence="1 2">
    <name type="scientific">Sedimentibacter acidaminivorans</name>
    <dbReference type="NCBI Taxonomy" id="913099"/>
    <lineage>
        <taxon>Bacteria</taxon>
        <taxon>Bacillati</taxon>
        <taxon>Bacillota</taxon>
        <taxon>Tissierellia</taxon>
        <taxon>Sedimentibacter</taxon>
    </lineage>
</organism>
<protein>
    <submittedName>
        <fullName evidence="1">Phage protein U</fullName>
    </submittedName>
</protein>
<reference evidence="1 2" key="1">
    <citation type="submission" date="2021-03" db="EMBL/GenBank/DDBJ databases">
        <title>Genomic Encyclopedia of Type Strains, Phase IV (KMG-IV): sequencing the most valuable type-strain genomes for metagenomic binning, comparative biology and taxonomic classification.</title>
        <authorList>
            <person name="Goeker M."/>
        </authorList>
    </citation>
    <scope>NUCLEOTIDE SEQUENCE [LARGE SCALE GENOMIC DNA]</scope>
    <source>
        <strain evidence="1 2">DSM 24004</strain>
    </source>
</reference>
<sequence length="132" mass="15063">MIGFYGDIVFETSDKRILNFNNFKRNISSRWATHEVIGKKPASEFLGANLDTISFTIHLSGQYGIKPQEEMDRWLIKCRAGTVETLVIGNKALGMDKWKVLSVSQMWNTILNKGEVFSSDVDIELEEYVEVL</sequence>
<gene>
    <name evidence="1" type="ORF">J2Z76_000440</name>
</gene>
<evidence type="ECO:0000313" key="1">
    <source>
        <dbReference type="EMBL" id="MBP1924587.1"/>
    </source>
</evidence>
<dbReference type="InterPro" id="IPR009734">
    <property type="entry name" value="Myoviridae_GpU"/>
</dbReference>
<dbReference type="EMBL" id="JAGGKS010000001">
    <property type="protein sequence ID" value="MBP1924587.1"/>
    <property type="molecule type" value="Genomic_DNA"/>
</dbReference>
<keyword evidence="2" id="KW-1185">Reference proteome</keyword>
<dbReference type="Pfam" id="PF06995">
    <property type="entry name" value="Phage_P2_GpU"/>
    <property type="match status" value="1"/>
</dbReference>
<dbReference type="RefSeq" id="WP_209510337.1">
    <property type="nucleotide sequence ID" value="NZ_JAGGKS010000001.1"/>
</dbReference>
<comment type="caution">
    <text evidence="1">The sequence shown here is derived from an EMBL/GenBank/DDBJ whole genome shotgun (WGS) entry which is preliminary data.</text>
</comment>
<evidence type="ECO:0000313" key="2">
    <source>
        <dbReference type="Proteomes" id="UP001519342"/>
    </source>
</evidence>